<reference evidence="1 2" key="1">
    <citation type="journal article" date="2015" name="Genome Announc.">
        <title>Next-Generation Whole-Genome Sequencing of Eight Strains of Bacillus cereus, Isolated from Food.</title>
        <authorList>
            <person name="Krawczyk A.O."/>
            <person name="de Jong A."/>
            <person name="Eijlander R.T."/>
            <person name="Berendsen E.M."/>
            <person name="Holsappel S."/>
            <person name="Wells-Bennik M.H."/>
            <person name="Kuipers O.P."/>
        </authorList>
    </citation>
    <scope>NUCLEOTIDE SEQUENCE [LARGE SCALE GENOMIC DNA]</scope>
    <source>
        <strain evidence="1 2">B4147</strain>
    </source>
</reference>
<protein>
    <submittedName>
        <fullName evidence="1">Uncharacterized protein</fullName>
    </submittedName>
</protein>
<evidence type="ECO:0000313" key="1">
    <source>
        <dbReference type="EMBL" id="KKZ92911.1"/>
    </source>
</evidence>
<dbReference type="Proteomes" id="UP000035350">
    <property type="component" value="Unassembled WGS sequence"/>
</dbReference>
<dbReference type="AlphaFoldDB" id="A0A0G8C192"/>
<accession>A0A0G8C192</accession>
<comment type="caution">
    <text evidence="1">The sequence shown here is derived from an EMBL/GenBank/DDBJ whole genome shotgun (WGS) entry which is preliminary data.</text>
</comment>
<dbReference type="PATRIC" id="fig|1396.433.peg.4873"/>
<name>A0A0G8C192_9BACI</name>
<reference evidence="2" key="2">
    <citation type="submission" date="2015-04" db="EMBL/GenBank/DDBJ databases">
        <title>Draft Genome Sequences of Eight Spore-Forming Food Isolates of Bacillus cereus Genome sequencing.</title>
        <authorList>
            <person name="Krawcyk A.O."/>
            <person name="de Jong A."/>
            <person name="Eijlander R.T."/>
            <person name="Berendsen E.M."/>
            <person name="Holsappel S."/>
            <person name="Wells-Bennik M."/>
            <person name="Kuipers O.P."/>
        </authorList>
    </citation>
    <scope>NUCLEOTIDE SEQUENCE [LARGE SCALE GENOMIC DNA]</scope>
    <source>
        <strain evidence="2">B4147</strain>
    </source>
</reference>
<dbReference type="EMBL" id="LCYN01000031">
    <property type="protein sequence ID" value="KKZ92911.1"/>
    <property type="molecule type" value="Genomic_DNA"/>
</dbReference>
<sequence length="41" mass="4738">MIASIIFLLFTLVIGINLNRKYVSFLLLGFIVSLNYYVNKI</sequence>
<evidence type="ECO:0000313" key="2">
    <source>
        <dbReference type="Proteomes" id="UP000035350"/>
    </source>
</evidence>
<organism evidence="1 2">
    <name type="scientific">Bacillus wiedmannii</name>
    <dbReference type="NCBI Taxonomy" id="1890302"/>
    <lineage>
        <taxon>Bacteria</taxon>
        <taxon>Bacillati</taxon>
        <taxon>Bacillota</taxon>
        <taxon>Bacilli</taxon>
        <taxon>Bacillales</taxon>
        <taxon>Bacillaceae</taxon>
        <taxon>Bacillus</taxon>
        <taxon>Bacillus cereus group</taxon>
    </lineage>
</organism>
<gene>
    <name evidence="1" type="ORF">B4147_2147</name>
</gene>
<proteinExistence type="predicted"/>